<protein>
    <submittedName>
        <fullName evidence="3">Type 2 lantipeptide synthetase LanM</fullName>
    </submittedName>
</protein>
<evidence type="ECO:0000313" key="3">
    <source>
        <dbReference type="EMBL" id="PHX54730.1"/>
    </source>
</evidence>
<dbReference type="InterPro" id="IPR012341">
    <property type="entry name" value="6hp_glycosidase-like_sf"/>
</dbReference>
<sequence length="1077" mass="120863">MLDNLAVADLACRASNLSERLLIIKQLANSNVLAKCTKQLEKIDTWILSKLSGKLAAIQLKQQLFQQDISNIPSKDILEKTLTDYKLYGINIEKLSESDRLPFIQPHSTWLNLYQSALTTLDLPKANFADSCWYEPNIYYGRFAKVCEPFLRLIQQKLQPICTVINQEKADYSINQQVITNIQLELLNRLEISLARAIEADINVYCYQNKITKSSDSEAYITYLEQSFKDEQSYHRFYCKFPVLGRWLAQVTQFIVKFGEELIQRLTSDRAEISATFFSGKQISRIKYLKLGQSDPHAEGNSVVIVELELSNSEQVTIVYKPRGIQSEAAMQGLLETLSKAKVIEFATYKVLCKDGYGYAEFIPSGKNQVTSEKEIKRFYHQLGGYLAIFHILGGGDMHYENILVANSNAFICDCETILEVLPQGMEKLPDTLLDSVFKTGMLDWPRAKQTDNSSLISLTGYNGGESYQTPFAAPQINHRMSLALAVEHQVGVHVEVAGTNRIYYNGKLVQPHDYQQSIVDGFNKVYSWVQQNATQTIKLIEELFASSSVRFVNRATQVYAKLLDAARHPKCLADPLEVDLIFHSLIEYPRVWDETGKLAALEMAALWQLDVPIFTAPANSYDLSYNYQQQLSDALAISPSHNARDRIKRLSTDNQIRQNQYIYASLSTGEINNKHFVASAVNYAEQIGRQLCELLQPSSSAPWKTIDFTPTGKRLVDINASLYNGSAGICLFLAYLDTIQPQAQFRSAAERALTHAIEQRDTTMLGAFQGTAGLIYLLTHLAHLWDKPALLDQAVELCAEITPQISQDRYYDILHGVAGVIPVMLGLVQATSGKGLSCAQQCAQYLLQQAICQDDTLSWSCDSELARANLTGFSHGASGIGWALILLGCHTNQSEYIIAGRQAFAYEATQFDPAVRNWYDLRKSVMTRETIKPQFANFWCNGAAGIGFSRLASWVALGKSDADMLREAYTALDVSVRNFHRLENDSLCHGKSGNAELLLRFAKLADEPYLQMEANVQAQAQWRNFERSRRWICGAGGNDIFPDLMLGLAGIGMHFLRLAYPERVPSPLLLDPPSRG</sequence>
<dbReference type="InterPro" id="IPR025410">
    <property type="entry name" value="Lant_dehyd"/>
</dbReference>
<dbReference type="PRINTS" id="PR01950">
    <property type="entry name" value="LANCSUPER"/>
</dbReference>
<dbReference type="GO" id="GO:0031179">
    <property type="term" value="P:peptide modification"/>
    <property type="evidence" value="ECO:0007669"/>
    <property type="project" value="InterPro"/>
</dbReference>
<dbReference type="SUPFAM" id="SSF56112">
    <property type="entry name" value="Protein kinase-like (PK-like)"/>
    <property type="match status" value="1"/>
</dbReference>
<dbReference type="CDD" id="cd04792">
    <property type="entry name" value="LanM-like"/>
    <property type="match status" value="1"/>
</dbReference>
<keyword evidence="4" id="KW-1185">Reference proteome</keyword>
<gene>
    <name evidence="3" type="ORF">CP500_014570</name>
</gene>
<dbReference type="SMART" id="SM01260">
    <property type="entry name" value="LANC_like"/>
    <property type="match status" value="1"/>
</dbReference>
<feature type="binding site" evidence="1">
    <location>
        <position position="990"/>
    </location>
    <ligand>
        <name>Zn(2+)</name>
        <dbReference type="ChEBI" id="CHEBI:29105"/>
    </ligand>
</feature>
<keyword evidence="1" id="KW-0862">Zinc</keyword>
<name>A0A2G4EZ09_9CYAN</name>
<dbReference type="Proteomes" id="UP000226442">
    <property type="component" value="Unassembled WGS sequence"/>
</dbReference>
<feature type="binding site" evidence="1">
    <location>
        <position position="989"/>
    </location>
    <ligand>
        <name>Zn(2+)</name>
        <dbReference type="ChEBI" id="CHEBI:29105"/>
    </ligand>
</feature>
<dbReference type="SUPFAM" id="SSF158745">
    <property type="entry name" value="LanC-like"/>
    <property type="match status" value="1"/>
</dbReference>
<accession>A0A2G4EZ09</accession>
<dbReference type="OrthoDB" id="9148343at2"/>
<comment type="caution">
    <text evidence="3">The sequence shown here is derived from an EMBL/GenBank/DDBJ whole genome shotgun (WGS) entry which is preliminary data.</text>
</comment>
<reference evidence="3" key="1">
    <citation type="submission" date="2017-10" db="EMBL/GenBank/DDBJ databases">
        <title>Draft genome sequence of the planktic cyanobacteria Tychonema bourrellyi isolated from alpine lentic freshwater.</title>
        <authorList>
            <person name="Tett A."/>
            <person name="Armanini F."/>
            <person name="Asnicar F."/>
            <person name="Boscaini A."/>
            <person name="Pasolli E."/>
            <person name="Zolfo M."/>
            <person name="Donati C."/>
            <person name="Salmaso N."/>
            <person name="Segata N."/>
        </authorList>
    </citation>
    <scope>NUCLEOTIDE SEQUENCE</scope>
    <source>
        <strain evidence="3">FEM_GT703</strain>
    </source>
</reference>
<dbReference type="InterPro" id="IPR011009">
    <property type="entry name" value="Kinase-like_dom_sf"/>
</dbReference>
<dbReference type="RefSeq" id="WP_096832222.1">
    <property type="nucleotide sequence ID" value="NZ_NXIB02000081.1"/>
</dbReference>
<dbReference type="InterPro" id="IPR007822">
    <property type="entry name" value="LANC-like"/>
</dbReference>
<keyword evidence="1" id="KW-0479">Metal-binding</keyword>
<evidence type="ECO:0000313" key="4">
    <source>
        <dbReference type="Proteomes" id="UP000226442"/>
    </source>
</evidence>
<dbReference type="InterPro" id="IPR017146">
    <property type="entry name" value="Lanti_2_LanM"/>
</dbReference>
<feature type="domain" description="Lantibiotic biosynthesis protein dehydration" evidence="2">
    <location>
        <begin position="241"/>
        <end position="617"/>
    </location>
</feature>
<dbReference type="Pfam" id="PF13575">
    <property type="entry name" value="DUF4135"/>
    <property type="match status" value="1"/>
</dbReference>
<dbReference type="Pfam" id="PF05147">
    <property type="entry name" value="LANC_like"/>
    <property type="match status" value="1"/>
</dbReference>
<dbReference type="EMBL" id="NXIB02000081">
    <property type="protein sequence ID" value="PHX54730.1"/>
    <property type="molecule type" value="Genomic_DNA"/>
</dbReference>
<dbReference type="NCBIfam" id="TIGR03897">
    <property type="entry name" value="lanti_2_LanM"/>
    <property type="match status" value="1"/>
</dbReference>
<proteinExistence type="predicted"/>
<dbReference type="PRINTS" id="PR01955">
    <property type="entry name" value="LANCFRANKIA"/>
</dbReference>
<dbReference type="AlphaFoldDB" id="A0A2G4EZ09"/>
<evidence type="ECO:0000256" key="1">
    <source>
        <dbReference type="PIRSR" id="PIRSR607822-1"/>
    </source>
</evidence>
<dbReference type="PIRSF" id="PIRSF037228">
    <property type="entry name" value="Lant_mod_RumM"/>
    <property type="match status" value="1"/>
</dbReference>
<feature type="binding site" evidence="1">
    <location>
        <position position="941"/>
    </location>
    <ligand>
        <name>Zn(2+)</name>
        <dbReference type="ChEBI" id="CHEBI:29105"/>
    </ligand>
</feature>
<organism evidence="3 4">
    <name type="scientific">Tychonema bourrellyi FEM_GT703</name>
    <dbReference type="NCBI Taxonomy" id="2040638"/>
    <lineage>
        <taxon>Bacteria</taxon>
        <taxon>Bacillati</taxon>
        <taxon>Cyanobacteriota</taxon>
        <taxon>Cyanophyceae</taxon>
        <taxon>Oscillatoriophycideae</taxon>
        <taxon>Oscillatoriales</taxon>
        <taxon>Microcoleaceae</taxon>
        <taxon>Tychonema</taxon>
    </lineage>
</organism>
<evidence type="ECO:0000259" key="2">
    <source>
        <dbReference type="Pfam" id="PF13575"/>
    </source>
</evidence>
<dbReference type="Gene3D" id="1.50.10.10">
    <property type="match status" value="1"/>
</dbReference>
<dbReference type="GO" id="GO:0005975">
    <property type="term" value="P:carbohydrate metabolic process"/>
    <property type="evidence" value="ECO:0007669"/>
    <property type="project" value="InterPro"/>
</dbReference>
<dbReference type="GO" id="GO:0046872">
    <property type="term" value="F:metal ion binding"/>
    <property type="evidence" value="ECO:0007669"/>
    <property type="project" value="UniProtKB-KW"/>
</dbReference>